<accession>A0ACB0LZ17</accession>
<evidence type="ECO:0000313" key="1">
    <source>
        <dbReference type="EMBL" id="CAJ2674730.1"/>
    </source>
</evidence>
<reference evidence="1" key="1">
    <citation type="submission" date="2023-10" db="EMBL/GenBank/DDBJ databases">
        <authorList>
            <person name="Rodriguez Cubillos JULIANA M."/>
            <person name="De Vega J."/>
        </authorList>
    </citation>
    <scope>NUCLEOTIDE SEQUENCE</scope>
</reference>
<organism evidence="1 2">
    <name type="scientific">Trifolium pratense</name>
    <name type="common">Red clover</name>
    <dbReference type="NCBI Taxonomy" id="57577"/>
    <lineage>
        <taxon>Eukaryota</taxon>
        <taxon>Viridiplantae</taxon>
        <taxon>Streptophyta</taxon>
        <taxon>Embryophyta</taxon>
        <taxon>Tracheophyta</taxon>
        <taxon>Spermatophyta</taxon>
        <taxon>Magnoliopsida</taxon>
        <taxon>eudicotyledons</taxon>
        <taxon>Gunneridae</taxon>
        <taxon>Pentapetalae</taxon>
        <taxon>rosids</taxon>
        <taxon>fabids</taxon>
        <taxon>Fabales</taxon>
        <taxon>Fabaceae</taxon>
        <taxon>Papilionoideae</taxon>
        <taxon>50 kb inversion clade</taxon>
        <taxon>NPAAA clade</taxon>
        <taxon>Hologalegina</taxon>
        <taxon>IRL clade</taxon>
        <taxon>Trifolieae</taxon>
        <taxon>Trifolium</taxon>
    </lineage>
</organism>
<dbReference type="Proteomes" id="UP001177021">
    <property type="component" value="Unassembled WGS sequence"/>
</dbReference>
<gene>
    <name evidence="1" type="ORF">MILVUS5_LOCUS37913</name>
</gene>
<proteinExistence type="predicted"/>
<name>A0ACB0LZ17_TRIPR</name>
<evidence type="ECO:0000313" key="2">
    <source>
        <dbReference type="Proteomes" id="UP001177021"/>
    </source>
</evidence>
<keyword evidence="2" id="KW-1185">Reference proteome</keyword>
<comment type="caution">
    <text evidence="1">The sequence shown here is derived from an EMBL/GenBank/DDBJ whole genome shotgun (WGS) entry which is preliminary data.</text>
</comment>
<protein>
    <submittedName>
        <fullName evidence="1">Uncharacterized protein</fullName>
    </submittedName>
</protein>
<sequence>MKFPAGLSTSKIAELHQARWTTLFDHMDEALSEEEKQLESWLNQIKQKQLLCDQGLQHVNWSKAYGLQQLGTSENHSRFSGDLETEISWNCLWRTVTKVESMLVDKRNIDGSGVGVASYTNQSNFLSQI</sequence>
<dbReference type="EMBL" id="CASHSV030000716">
    <property type="protein sequence ID" value="CAJ2674730.1"/>
    <property type="molecule type" value="Genomic_DNA"/>
</dbReference>